<evidence type="ECO:0000313" key="2">
    <source>
        <dbReference type="EMBL" id="PMC22979.1"/>
    </source>
</evidence>
<feature type="signal peptide" evidence="1">
    <location>
        <begin position="1"/>
        <end position="20"/>
    </location>
</feature>
<dbReference type="OrthoDB" id="1387301at2"/>
<dbReference type="Proteomes" id="UP000235564">
    <property type="component" value="Unassembled WGS sequence"/>
</dbReference>
<sequence length="529" mass="59572">MKHHIFKSTALALVFCVASASCTDSFDAMNRDPMGMTDGDLGYMTAYIQEWGTRIGSWEYQVGENLHTNLYAQYFANSASYFTSDSYTYKSEWVTDGFWNTYYVGVLKQFKTAQAIAAQNPAYGNIFQTMRIFTAMCTAQLTDLFGDMPYTQAALGNSKAEYDTQKSIYTDIFKELSEAVEKLKADKSNATMITFKQNQDLIYDGDLEKWIKLGNSLRLRYAMRLAYIDPETSKKEAMAALAGGGMLDSNADNAGVFISGQGVTGWPLHQISGWGEFCMSKTMERMLKQTSSVMDPRTALWFGHTEKSTVENPEYTGIPNGVPVDKLAQYPKDMRSNVWGLQTAPTWNSKGDSKFPYNVAKRQKVMDYAEVCFLKAELALRGWSSSINAENMYLAGIQASLDNERANVDPSLYSTKNDETYKNSGSVAWETQSSLEGHLEQIMTQKWLALYPNGVEAWTEFRRTGYPKLTPVKLSLDPSINADKGEFIKKLRYVDDELRENPNATKKSLNDGKGDGSNVRVWWDTGRYK</sequence>
<dbReference type="InterPro" id="IPR024302">
    <property type="entry name" value="SusD-like"/>
</dbReference>
<dbReference type="Pfam" id="PF12741">
    <property type="entry name" value="SusD-like"/>
    <property type="match status" value="1"/>
</dbReference>
<dbReference type="SUPFAM" id="SSF48452">
    <property type="entry name" value="TPR-like"/>
    <property type="match status" value="1"/>
</dbReference>
<dbReference type="EMBL" id="PNGJ01000012">
    <property type="protein sequence ID" value="PMC22979.1"/>
    <property type="molecule type" value="Genomic_DNA"/>
</dbReference>
<dbReference type="PROSITE" id="PS51257">
    <property type="entry name" value="PROKAR_LIPOPROTEIN"/>
    <property type="match status" value="1"/>
</dbReference>
<keyword evidence="2" id="KW-0449">Lipoprotein</keyword>
<gene>
    <name evidence="2" type="ORF">CJ231_11990</name>
</gene>
<dbReference type="AlphaFoldDB" id="A0A2N6QNB3"/>
<accession>A0A2N6QNB3</accession>
<keyword evidence="1" id="KW-0732">Signal</keyword>
<protein>
    <submittedName>
        <fullName evidence="2">SusD/RagB family nutrient-binding outer membrane lipoprotein</fullName>
    </submittedName>
</protein>
<dbReference type="RefSeq" id="WP_102698143.1">
    <property type="nucleotide sequence ID" value="NZ_PNGJ01000012.1"/>
</dbReference>
<dbReference type="Gene3D" id="1.25.40.390">
    <property type="match status" value="1"/>
</dbReference>
<feature type="chain" id="PRO_5014639959" evidence="1">
    <location>
        <begin position="21"/>
        <end position="529"/>
    </location>
</feature>
<comment type="caution">
    <text evidence="2">The sequence shown here is derived from an EMBL/GenBank/DDBJ whole genome shotgun (WGS) entry which is preliminary data.</text>
</comment>
<reference evidence="2 3" key="1">
    <citation type="submission" date="2017-09" db="EMBL/GenBank/DDBJ databases">
        <title>Bacterial strain isolated from the female urinary microbiota.</title>
        <authorList>
            <person name="Thomas-White K."/>
            <person name="Kumar N."/>
            <person name="Forster S."/>
            <person name="Putonti C."/>
            <person name="Lawley T."/>
            <person name="Wolfe A.J."/>
        </authorList>
    </citation>
    <scope>NUCLEOTIDE SEQUENCE [LARGE SCALE GENOMIC DNA]</scope>
    <source>
        <strain evidence="2 3">UMB0536</strain>
    </source>
</reference>
<dbReference type="InterPro" id="IPR011990">
    <property type="entry name" value="TPR-like_helical_dom_sf"/>
</dbReference>
<proteinExistence type="predicted"/>
<organism evidence="2 3">
    <name type="scientific">Hoylesella buccalis</name>
    <dbReference type="NCBI Taxonomy" id="28127"/>
    <lineage>
        <taxon>Bacteria</taxon>
        <taxon>Pseudomonadati</taxon>
        <taxon>Bacteroidota</taxon>
        <taxon>Bacteroidia</taxon>
        <taxon>Bacteroidales</taxon>
        <taxon>Prevotellaceae</taxon>
        <taxon>Hoylesella</taxon>
    </lineage>
</organism>
<evidence type="ECO:0000256" key="1">
    <source>
        <dbReference type="SAM" id="SignalP"/>
    </source>
</evidence>
<evidence type="ECO:0000313" key="3">
    <source>
        <dbReference type="Proteomes" id="UP000235564"/>
    </source>
</evidence>
<name>A0A2N6QNB3_9BACT</name>